<dbReference type="PROSITE" id="PS50005">
    <property type="entry name" value="TPR"/>
    <property type="match status" value="2"/>
</dbReference>
<dbReference type="RefSeq" id="WP_214185373.1">
    <property type="nucleotide sequence ID" value="NZ_BSDS01000002.1"/>
</dbReference>
<dbReference type="SUPFAM" id="SSF49384">
    <property type="entry name" value="Carbohydrate-binding domain"/>
    <property type="match status" value="1"/>
</dbReference>
<dbReference type="InterPro" id="IPR011662">
    <property type="entry name" value="Secretin/TonB_short_N"/>
</dbReference>
<dbReference type="SMART" id="SM00965">
    <property type="entry name" value="STN"/>
    <property type="match status" value="1"/>
</dbReference>
<keyword evidence="3" id="KW-0472">Membrane</keyword>
<evidence type="ECO:0000256" key="6">
    <source>
        <dbReference type="RuleBase" id="RU004003"/>
    </source>
</evidence>
<dbReference type="InterPro" id="IPR050810">
    <property type="entry name" value="Bact_Secretion_Sys_Channel"/>
</dbReference>
<evidence type="ECO:0000256" key="2">
    <source>
        <dbReference type="ARBA" id="ARBA00022448"/>
    </source>
</evidence>
<evidence type="ECO:0000256" key="1">
    <source>
        <dbReference type="ARBA" id="ARBA00004370"/>
    </source>
</evidence>
<dbReference type="PROSITE" id="PS51257">
    <property type="entry name" value="PROKAR_LIPOPROTEIN"/>
    <property type="match status" value="1"/>
</dbReference>
<keyword evidence="12" id="KW-1185">Reference proteome</keyword>
<keyword evidence="9" id="KW-0732">Signal</keyword>
<dbReference type="CDD" id="cd08547">
    <property type="entry name" value="Type_II_cohesin"/>
    <property type="match status" value="1"/>
</dbReference>
<reference evidence="11" key="1">
    <citation type="submission" date="2022-12" db="EMBL/GenBank/DDBJ databases">
        <title>Reference genome sequencing for broad-spectrum identification of bacterial and archaeal isolates by mass spectrometry.</title>
        <authorList>
            <person name="Sekiguchi Y."/>
            <person name="Tourlousse D.M."/>
        </authorList>
    </citation>
    <scope>NUCLEOTIDE SEQUENCE</scope>
    <source>
        <strain evidence="11">H2</strain>
    </source>
</reference>
<feature type="chain" id="PRO_5040938924" evidence="9">
    <location>
        <begin position="22"/>
        <end position="862"/>
    </location>
</feature>
<dbReference type="Gene3D" id="2.60.40.680">
    <property type="match status" value="1"/>
</dbReference>
<dbReference type="PRINTS" id="PR01032">
    <property type="entry name" value="PHAGEIV"/>
</dbReference>
<dbReference type="Gene3D" id="3.30.1370.120">
    <property type="match status" value="1"/>
</dbReference>
<dbReference type="InterPro" id="IPR038591">
    <property type="entry name" value="NolW-like_sf"/>
</dbReference>
<accession>A0A9W6G219</accession>
<dbReference type="PRINTS" id="PR00811">
    <property type="entry name" value="BCTERIALGSPD"/>
</dbReference>
<evidence type="ECO:0000256" key="3">
    <source>
        <dbReference type="ARBA" id="ARBA00023136"/>
    </source>
</evidence>
<evidence type="ECO:0000259" key="10">
    <source>
        <dbReference type="SMART" id="SM00965"/>
    </source>
</evidence>
<dbReference type="SMART" id="SM00028">
    <property type="entry name" value="TPR"/>
    <property type="match status" value="3"/>
</dbReference>
<dbReference type="InterPro" id="IPR011990">
    <property type="entry name" value="TPR-like_helical_dom_sf"/>
</dbReference>
<evidence type="ECO:0000256" key="5">
    <source>
        <dbReference type="PROSITE-ProRule" id="PRU00339"/>
    </source>
</evidence>
<comment type="subcellular location">
    <subcellularLocation>
        <location evidence="1">Membrane</location>
    </subcellularLocation>
</comment>
<dbReference type="InterPro" id="IPR004846">
    <property type="entry name" value="T2SS/T3SS_dom"/>
</dbReference>
<feature type="coiled-coil region" evidence="7">
    <location>
        <begin position="146"/>
        <end position="177"/>
    </location>
</feature>
<dbReference type="SUPFAM" id="SSF48452">
    <property type="entry name" value="TPR-like"/>
    <property type="match status" value="1"/>
</dbReference>
<feature type="compositionally biased region" description="Low complexity" evidence="8">
    <location>
        <begin position="680"/>
        <end position="690"/>
    </location>
</feature>
<evidence type="ECO:0000256" key="4">
    <source>
        <dbReference type="ARBA" id="ARBA00023237"/>
    </source>
</evidence>
<evidence type="ECO:0000256" key="9">
    <source>
        <dbReference type="SAM" id="SignalP"/>
    </source>
</evidence>
<dbReference type="PANTHER" id="PTHR30332">
    <property type="entry name" value="PROBABLE GENERAL SECRETION PATHWAY PROTEIN D"/>
    <property type="match status" value="1"/>
</dbReference>
<dbReference type="InterPro" id="IPR008965">
    <property type="entry name" value="CBM2/CBM3_carb-bd_dom_sf"/>
</dbReference>
<dbReference type="Proteomes" id="UP001144352">
    <property type="component" value="Unassembled WGS sequence"/>
</dbReference>
<keyword evidence="7" id="KW-0175">Coiled coil</keyword>
<proteinExistence type="inferred from homology"/>
<evidence type="ECO:0000313" key="11">
    <source>
        <dbReference type="EMBL" id="GLI38995.1"/>
    </source>
</evidence>
<evidence type="ECO:0000313" key="12">
    <source>
        <dbReference type="Proteomes" id="UP001144352"/>
    </source>
</evidence>
<dbReference type="Pfam" id="PF00263">
    <property type="entry name" value="Secretin"/>
    <property type="match status" value="1"/>
</dbReference>
<evidence type="ECO:0000256" key="7">
    <source>
        <dbReference type="SAM" id="Coils"/>
    </source>
</evidence>
<dbReference type="GO" id="GO:0015627">
    <property type="term" value="C:type II protein secretion system complex"/>
    <property type="evidence" value="ECO:0007669"/>
    <property type="project" value="TreeGrafter"/>
</dbReference>
<dbReference type="GO" id="GO:0030246">
    <property type="term" value="F:carbohydrate binding"/>
    <property type="evidence" value="ECO:0007669"/>
    <property type="project" value="InterPro"/>
</dbReference>
<dbReference type="GO" id="GO:0009306">
    <property type="term" value="P:protein secretion"/>
    <property type="evidence" value="ECO:0007669"/>
    <property type="project" value="InterPro"/>
</dbReference>
<dbReference type="PANTHER" id="PTHR30332:SF17">
    <property type="entry name" value="TYPE IV PILIATION SYSTEM PROTEIN DR_0774-RELATED"/>
    <property type="match status" value="1"/>
</dbReference>
<dbReference type="EMBL" id="BSDS01000002">
    <property type="protein sequence ID" value="GLI38995.1"/>
    <property type="molecule type" value="Genomic_DNA"/>
</dbReference>
<feature type="repeat" description="TPR" evidence="5">
    <location>
        <begin position="120"/>
        <end position="153"/>
    </location>
</feature>
<dbReference type="Gene3D" id="1.25.40.10">
    <property type="entry name" value="Tetratricopeptide repeat domain"/>
    <property type="match status" value="1"/>
</dbReference>
<evidence type="ECO:0000256" key="8">
    <source>
        <dbReference type="SAM" id="MobiDB-lite"/>
    </source>
</evidence>
<dbReference type="Pfam" id="PF07660">
    <property type="entry name" value="STN"/>
    <property type="match status" value="1"/>
</dbReference>
<gene>
    <name evidence="11" type="primary">pulQ</name>
    <name evidence="11" type="ORF">GHYDROH2_24960</name>
</gene>
<name>A0A9W6G219_9BACT</name>
<feature type="repeat" description="TPR" evidence="5">
    <location>
        <begin position="71"/>
        <end position="104"/>
    </location>
</feature>
<feature type="signal peptide" evidence="9">
    <location>
        <begin position="1"/>
        <end position="21"/>
    </location>
</feature>
<organism evidence="11 12">
    <name type="scientific">Geobacter hydrogenophilus</name>
    <dbReference type="NCBI Taxonomy" id="40983"/>
    <lineage>
        <taxon>Bacteria</taxon>
        <taxon>Pseudomonadati</taxon>
        <taxon>Thermodesulfobacteriota</taxon>
        <taxon>Desulfuromonadia</taxon>
        <taxon>Geobacterales</taxon>
        <taxon>Geobacteraceae</taxon>
        <taxon>Geobacter</taxon>
    </lineage>
</organism>
<protein>
    <submittedName>
        <fullName evidence="11">Type II secretion system protein</fullName>
    </submittedName>
</protein>
<dbReference type="InterPro" id="IPR001775">
    <property type="entry name" value="GspD/PilQ"/>
</dbReference>
<comment type="similarity">
    <text evidence="6">Belongs to the bacterial secretin family.</text>
</comment>
<feature type="region of interest" description="Disordered" evidence="8">
    <location>
        <begin position="624"/>
        <end position="690"/>
    </location>
</feature>
<comment type="caution">
    <text evidence="11">The sequence shown here is derived from an EMBL/GenBank/DDBJ whole genome shotgun (WGS) entry which is preliminary data.</text>
</comment>
<sequence>MRIIFKIIAFLSFFAFLSGCGAGLTAFSKGERLEREGKLDEAVIKYSEAVASNPEMNEYRMRLLKTSEEAALRHLSKGDEFIALKNYDAALVEYQAAVALDPSLQRAKQESDKLVRQKNSRTYFKEGQDFERGNKPREALQAYRKALDLDGQNKEAKEALERLLSTKKTRLEGYELNLKSTKPITLKFKDANLKDVFYIVTQLSGINFIFDDTIKDQKVTIYLENANFQQALDLLTNMNKLGKKVLNESTILIFPKTPEKSKQYEDLVVKTFFLNTLDAKKAVNLLRTMLQVRKVYVNEELNAIVVRDTSELVDVAGKILEANDVPDAEVLLDVEVIEVSKRNIENFGLALSKYAVSLNTQTPGGGFLNDTFSRSSVSSSTGTTIQGTAGSELLQTFSWNGYSGFLTVPSASYSFGKSITNAEVLANPKIRVKNREKSKFTVGTRVPITTTSTTGTTGGFSVNVQYVDVGVKLNAEPTIMLNNEVSIKLGLEVSSIVDKQTVGGTDSATTVVTIGTRNLDTVLNLKDGETSVIGGLIEDNKQKGKQKIFLLGDIPIIGPLLSSNSNDNQKRELILAITPRLVRSVTVPEPDLVSFWSGKEDDPSVVKPFASFELEPEFAIGQPKTVKQPAASPAPVPASGPAPSRGVAPQQPIPGSLAPTPAPQATASPEIKESAPPAPGQQSAPPSAVQSQAVAPLPVVPVSPAAPAAAVAAASAVPVAAAPAPAARGSLNISAPAAVNLGSQFKVEIRVSDVKGLLKAPFILLYDPIFIDYVGAVEGTFLNRDGKPTSFSAQADKAKGRVTITLARTGAEGIDGAGSLLTATFTAKNKGPASLGLQSVNFTDQANKPIEVVPYNTVVEVK</sequence>
<dbReference type="InterPro" id="IPR019734">
    <property type="entry name" value="TPR_rpt"/>
</dbReference>
<keyword evidence="5" id="KW-0802">TPR repeat</keyword>
<keyword evidence="2" id="KW-0813">Transport</keyword>
<dbReference type="AlphaFoldDB" id="A0A9W6G219"/>
<dbReference type="GO" id="GO:0019867">
    <property type="term" value="C:outer membrane"/>
    <property type="evidence" value="ECO:0007669"/>
    <property type="project" value="InterPro"/>
</dbReference>
<feature type="domain" description="Secretin/TonB short N-terminal" evidence="10">
    <location>
        <begin position="206"/>
        <end position="256"/>
    </location>
</feature>
<keyword evidence="4" id="KW-0998">Cell outer membrane</keyword>